<evidence type="ECO:0000313" key="2">
    <source>
        <dbReference type="EMBL" id="MDY0881402.1"/>
    </source>
</evidence>
<keyword evidence="3" id="KW-1185">Reference proteome</keyword>
<comment type="caution">
    <text evidence="2">The sequence shown here is derived from an EMBL/GenBank/DDBJ whole genome shotgun (WGS) entry which is preliminary data.</text>
</comment>
<dbReference type="Proteomes" id="UP001279642">
    <property type="component" value="Unassembled WGS sequence"/>
</dbReference>
<dbReference type="RefSeq" id="WP_320506467.1">
    <property type="nucleotide sequence ID" value="NZ_JAXCLW010000001.1"/>
</dbReference>
<name>A0ABU5E502_9PROT</name>
<dbReference type="InterPro" id="IPR005358">
    <property type="entry name" value="Puta_zinc/iron-chelating_dom"/>
</dbReference>
<reference evidence="2 3" key="1">
    <citation type="journal article" date="2016" name="Antonie Van Leeuwenhoek">
        <title>Dongia soli sp. nov., isolated from soil from Dokdo, Korea.</title>
        <authorList>
            <person name="Kim D.U."/>
            <person name="Lee H."/>
            <person name="Kim H."/>
            <person name="Kim S.G."/>
            <person name="Ka J.O."/>
        </authorList>
    </citation>
    <scope>NUCLEOTIDE SEQUENCE [LARGE SCALE GENOMIC DNA]</scope>
    <source>
        <strain evidence="2 3">D78</strain>
    </source>
</reference>
<proteinExistence type="inferred from homology"/>
<dbReference type="NCBIfam" id="NF003501">
    <property type="entry name" value="PRK05170.1-5"/>
    <property type="match status" value="1"/>
</dbReference>
<dbReference type="Pfam" id="PF03692">
    <property type="entry name" value="CxxCxxCC"/>
    <property type="match status" value="1"/>
</dbReference>
<dbReference type="PANTHER" id="PTHR37421:SF1">
    <property type="entry name" value="UPF0260 PROTEIN YCGN"/>
    <property type="match status" value="1"/>
</dbReference>
<dbReference type="NCBIfam" id="NF003507">
    <property type="entry name" value="PRK05170.2-5"/>
    <property type="match status" value="1"/>
</dbReference>
<dbReference type="PANTHER" id="PTHR37421">
    <property type="entry name" value="UPF0260 PROTEIN YCGN"/>
    <property type="match status" value="1"/>
</dbReference>
<sequence length="145" mass="16695">MAENLPFWKTTKLGQMSRVQWESLCDGCGKCCLNKLIDEDTEELFFTNVACRQLDLRNCRCKDYVHRHELVPDCIKLTPRNVGKIDWLPESCAYRLIRDGKDLPWWHPLVSGDPKTVHRAGMSVRGRAVTETKAGPLEDHIVDWA</sequence>
<dbReference type="EMBL" id="JAXCLW010000001">
    <property type="protein sequence ID" value="MDY0881402.1"/>
    <property type="molecule type" value="Genomic_DNA"/>
</dbReference>
<protein>
    <recommendedName>
        <fullName evidence="1">UPF0260 protein SMD27_00965</fullName>
    </recommendedName>
</protein>
<accession>A0ABU5E502</accession>
<dbReference type="InterPro" id="IPR008228">
    <property type="entry name" value="UCP006173"/>
</dbReference>
<gene>
    <name evidence="2" type="ORF">SMD27_00965</name>
</gene>
<evidence type="ECO:0000256" key="1">
    <source>
        <dbReference type="HAMAP-Rule" id="MF_00676"/>
    </source>
</evidence>
<dbReference type="PIRSF" id="PIRSF006173">
    <property type="entry name" value="UCP006173"/>
    <property type="match status" value="1"/>
</dbReference>
<comment type="similarity">
    <text evidence="1">Belongs to the UPF0260 family.</text>
</comment>
<dbReference type="HAMAP" id="MF_00676">
    <property type="entry name" value="UPF0260"/>
    <property type="match status" value="1"/>
</dbReference>
<evidence type="ECO:0000313" key="3">
    <source>
        <dbReference type="Proteomes" id="UP001279642"/>
    </source>
</evidence>
<organism evidence="2 3">
    <name type="scientific">Dongia soli</name>
    <dbReference type="NCBI Taxonomy" id="600628"/>
    <lineage>
        <taxon>Bacteria</taxon>
        <taxon>Pseudomonadati</taxon>
        <taxon>Pseudomonadota</taxon>
        <taxon>Alphaproteobacteria</taxon>
        <taxon>Rhodospirillales</taxon>
        <taxon>Dongiaceae</taxon>
        <taxon>Dongia</taxon>
    </lineage>
</organism>